<name>A0A7C2K135_9PLAN</name>
<comment type="caution">
    <text evidence="1">The sequence shown here is derived from an EMBL/GenBank/DDBJ whole genome shotgun (WGS) entry which is preliminary data.</text>
</comment>
<sequence length="149" mass="16420">MTRTLPEVMCAVSLYVCLNLCGCMKPLDQQVKKTETSRVIGKKTQDIGEFDPNAGAQVSDSKIHATDPITAPTSAYGPMLEQISKTHIAHALGLFNATEGRYPNSYDEFMQRIIKENNIQLPVLPGGKKYQYDVENHQLVVIDAPAEAP</sequence>
<reference evidence="1" key="1">
    <citation type="journal article" date="2020" name="mSystems">
        <title>Genome- and Community-Level Interaction Insights into Carbon Utilization and Element Cycling Functions of Hydrothermarchaeota in Hydrothermal Sediment.</title>
        <authorList>
            <person name="Zhou Z."/>
            <person name="Liu Y."/>
            <person name="Xu W."/>
            <person name="Pan J."/>
            <person name="Luo Z.H."/>
            <person name="Li M."/>
        </authorList>
    </citation>
    <scope>NUCLEOTIDE SEQUENCE [LARGE SCALE GENOMIC DNA]</scope>
    <source>
        <strain evidence="1">SpSt-339</strain>
    </source>
</reference>
<organism evidence="1">
    <name type="scientific">Schlesneria paludicola</name>
    <dbReference type="NCBI Taxonomy" id="360056"/>
    <lineage>
        <taxon>Bacteria</taxon>
        <taxon>Pseudomonadati</taxon>
        <taxon>Planctomycetota</taxon>
        <taxon>Planctomycetia</taxon>
        <taxon>Planctomycetales</taxon>
        <taxon>Planctomycetaceae</taxon>
        <taxon>Schlesneria</taxon>
    </lineage>
</organism>
<gene>
    <name evidence="1" type="ORF">ENQ76_09050</name>
</gene>
<protein>
    <submittedName>
        <fullName evidence="1">Uncharacterized protein</fullName>
    </submittedName>
</protein>
<dbReference type="EMBL" id="DSOK01000258">
    <property type="protein sequence ID" value="HEN15601.1"/>
    <property type="molecule type" value="Genomic_DNA"/>
</dbReference>
<accession>A0A7C2K135</accession>
<dbReference type="AlphaFoldDB" id="A0A7C2K135"/>
<evidence type="ECO:0000313" key="1">
    <source>
        <dbReference type="EMBL" id="HEN15601.1"/>
    </source>
</evidence>
<proteinExistence type="predicted"/>